<dbReference type="InParanoid" id="Q5JHM3"/>
<gene>
    <name evidence="2" type="ordered locus">TK2202</name>
</gene>
<dbReference type="EnsemblBacteria" id="BAD86391">
    <property type="protein sequence ID" value="BAD86391"/>
    <property type="gene ID" value="TK2202"/>
</dbReference>
<evidence type="ECO:0000313" key="3">
    <source>
        <dbReference type="Proteomes" id="UP000000536"/>
    </source>
</evidence>
<dbReference type="PANTHER" id="PTHR33295">
    <property type="entry name" value="ATPASE"/>
    <property type="match status" value="1"/>
</dbReference>
<dbReference type="InterPro" id="IPR041682">
    <property type="entry name" value="AAA_14"/>
</dbReference>
<organism evidence="2 3">
    <name type="scientific">Thermococcus kodakarensis (strain ATCC BAA-918 / JCM 12380 / KOD1)</name>
    <name type="common">Pyrococcus kodakaraensis (strain KOD1)</name>
    <dbReference type="NCBI Taxonomy" id="69014"/>
    <lineage>
        <taxon>Archaea</taxon>
        <taxon>Methanobacteriati</taxon>
        <taxon>Methanobacteriota</taxon>
        <taxon>Thermococci</taxon>
        <taxon>Thermococcales</taxon>
        <taxon>Thermococcaceae</taxon>
        <taxon>Thermococcus</taxon>
    </lineage>
</organism>
<dbReference type="HOGENOM" id="CLU_041527_0_0_2"/>
<dbReference type="eggNOG" id="arCOG03168">
    <property type="taxonomic scope" value="Archaea"/>
</dbReference>
<proteinExistence type="predicted"/>
<reference evidence="2 3" key="1">
    <citation type="journal article" date="2005" name="Genome Res.">
        <title>Complete genome sequence of the hyperthermophilic archaeon Thermococcus kodakaraensis KOD1 and comparison with Pyrococcus genomes.</title>
        <authorList>
            <person name="Fukui T."/>
            <person name="Atomi H."/>
            <person name="Kanai T."/>
            <person name="Matsumi R."/>
            <person name="Fujiwara S."/>
            <person name="Imanaka T."/>
        </authorList>
    </citation>
    <scope>NUCLEOTIDE SEQUENCE [LARGE SCALE GENOMIC DNA]</scope>
    <source>
        <strain evidence="3">ATCC BAA-918 / JCM 12380 / KOD1</strain>
    </source>
</reference>
<dbReference type="KEGG" id="tko:TK2202"/>
<dbReference type="PANTHER" id="PTHR33295:SF21">
    <property type="entry name" value="ATPASE, AAA SUPERFAMILY-RELATED"/>
    <property type="match status" value="1"/>
</dbReference>
<sequence>MYFQYTSFKYYRALFLHMVGLKEITLEYIGALDYVEEIVREVEMPHGSDIKAIIGPRRVGKTFLMLKKAKNMLENGENVLYLPLDEPELARMEARELAEEVRKEYPSGKVTLFLDEVQEWGDWDRKLRWLHDVKDFDVYVSGSSSALLSSEIPTRLRGRHLSRFVLPLSFREITGTTKADTFRERGRLKALLQDYLKWGGFPEVWKTRSREKVISILETVLYRDIIERFSFRDVGEFKEVFYHALSLYGSYFTYRSLQRSLKALGLELNVKTLINYLSAMESAFLIFQLPLFSPSHRKTLVNPRKLYLVDTSFTNLFFKGEDAGRKIENMVFLELLREKSYFNPMIDLSYYSDGESEVDFVVREGNVVKKLIQVTYELNASNYEREVLSLVKAGKKLKCDDLILVTMDTEDRIEERGKEVKVVPLYKFLLEKRQKKA</sequence>
<dbReference type="SMART" id="SM00382">
    <property type="entry name" value="AAA"/>
    <property type="match status" value="1"/>
</dbReference>
<keyword evidence="3" id="KW-1185">Reference proteome</keyword>
<name>Q5JHM3_THEKO</name>
<evidence type="ECO:0000259" key="1">
    <source>
        <dbReference type="SMART" id="SM00382"/>
    </source>
</evidence>
<dbReference type="EMBL" id="AP006878">
    <property type="protein sequence ID" value="BAD86391.1"/>
    <property type="molecule type" value="Genomic_DNA"/>
</dbReference>
<dbReference type="AlphaFoldDB" id="Q5JHM3"/>
<dbReference type="PhylomeDB" id="Q5JHM3"/>
<dbReference type="Pfam" id="PF13173">
    <property type="entry name" value="AAA_14"/>
    <property type="match status" value="1"/>
</dbReference>
<dbReference type="InterPro" id="IPR025420">
    <property type="entry name" value="DUF4143"/>
</dbReference>
<dbReference type="InterPro" id="IPR027417">
    <property type="entry name" value="P-loop_NTPase"/>
</dbReference>
<dbReference type="Proteomes" id="UP000000536">
    <property type="component" value="Chromosome"/>
</dbReference>
<dbReference type="PATRIC" id="fig|69014.16.peg.2157"/>
<dbReference type="InterPro" id="IPR003593">
    <property type="entry name" value="AAA+_ATPase"/>
</dbReference>
<feature type="domain" description="AAA+ ATPase" evidence="1">
    <location>
        <begin position="47"/>
        <end position="168"/>
    </location>
</feature>
<protein>
    <submittedName>
        <fullName evidence="2">Predicted ATPase, AAA superfamily</fullName>
    </submittedName>
</protein>
<evidence type="ECO:0000313" key="2">
    <source>
        <dbReference type="EMBL" id="BAD86391.1"/>
    </source>
</evidence>
<dbReference type="Pfam" id="PF13635">
    <property type="entry name" value="DUF4143"/>
    <property type="match status" value="1"/>
</dbReference>
<dbReference type="STRING" id="69014.TK2202"/>
<dbReference type="SUPFAM" id="SSF52540">
    <property type="entry name" value="P-loop containing nucleoside triphosphate hydrolases"/>
    <property type="match status" value="1"/>
</dbReference>
<accession>Q5JHM3</accession>
<dbReference type="Gene3D" id="3.40.50.300">
    <property type="entry name" value="P-loop containing nucleotide triphosphate hydrolases"/>
    <property type="match status" value="1"/>
</dbReference>